<feature type="transmembrane region" description="Helical" evidence="9">
    <location>
        <begin position="62"/>
        <end position="82"/>
    </location>
</feature>
<dbReference type="RefSeq" id="WP_184653206.1">
    <property type="nucleotide sequence ID" value="NZ_JACHBU010000001.1"/>
</dbReference>
<dbReference type="PROSITE" id="PS00211">
    <property type="entry name" value="ABC_TRANSPORTER_1"/>
    <property type="match status" value="1"/>
</dbReference>
<feature type="domain" description="ABC transporter" evidence="10">
    <location>
        <begin position="338"/>
        <end position="574"/>
    </location>
</feature>
<sequence length="591" mass="63443">MAETASGSSRQATKDPMSEAIARSRTGLVAVAVASGLVNVLYLTSSFFMLQVYDRVIPSRSIPSLIALSLLALMLYLFQGAFELTRSRMLTRIAGIIDDTMGSRVFKMMLKAPVKTKASIDGLSIMKDFDQVRSFVSSAGPPAFFDLPWLPFYVAICFLFHPVIGYMAVGGALILMVLTYLTNRSTQVSAKKVHELTGQRSAFLSAAQRNAEVIEAMGMANDFSRQWTATNANYRSSYQTNSDTSNGYLSVTKIFRIALQSAVLAVGAVLVIENQASGGIIIASSILTSRALAPVEQAIANWRGFVSAQQAWKRLRHMLNALPEADMPLSLPAPKQSLAVESLSSGPAGLQKLVISNVSFTLQAGSALGVIGPSASGKSSLVRALTAVWPIYRGSVRLDGAALDQWSDEDRGRHLGYLPQEIELFAGSVSDNIARFRENPDAADVIEAAKAAGVHDLILRLPNGYDTDIGLSGSMLSAGQRQRIGLARALFGKPFLVVLDEPNSNLDSEGEVALTDAIIGIRKRGGIVIVVAHRPSALAAVDFVLMMKDGGLAAFGPKDEVLSKVLRRANQPNERSSPLKVVGESPEQIRQ</sequence>
<evidence type="ECO:0000256" key="4">
    <source>
        <dbReference type="ARBA" id="ARBA00022741"/>
    </source>
</evidence>
<dbReference type="InterPro" id="IPR011527">
    <property type="entry name" value="ABC1_TM_dom"/>
</dbReference>
<dbReference type="InterPro" id="IPR017871">
    <property type="entry name" value="ABC_transporter-like_CS"/>
</dbReference>
<protein>
    <submittedName>
        <fullName evidence="12">ATP-binding cassette subfamily C protein PrsD</fullName>
    </submittedName>
</protein>
<reference evidence="12 13" key="1">
    <citation type="submission" date="2020-08" db="EMBL/GenBank/DDBJ databases">
        <title>The Agave Microbiome: Exploring the role of microbial communities in plant adaptations to desert environments.</title>
        <authorList>
            <person name="Partida-Martinez L.P."/>
        </authorList>
    </citation>
    <scope>NUCLEOTIDE SEQUENCE [LARGE SCALE GENOMIC DNA]</scope>
    <source>
        <strain evidence="12 13">AS3.12</strain>
    </source>
</reference>
<proteinExistence type="inferred from homology"/>
<evidence type="ECO:0000256" key="1">
    <source>
        <dbReference type="ARBA" id="ARBA00004651"/>
    </source>
</evidence>
<evidence type="ECO:0000259" key="11">
    <source>
        <dbReference type="PROSITE" id="PS50929"/>
    </source>
</evidence>
<dbReference type="AlphaFoldDB" id="A0A7X0JH86"/>
<dbReference type="SMART" id="SM00382">
    <property type="entry name" value="AAA"/>
    <property type="match status" value="1"/>
</dbReference>
<evidence type="ECO:0000256" key="2">
    <source>
        <dbReference type="ARBA" id="ARBA00005417"/>
    </source>
</evidence>
<accession>A0A7X0JH86</accession>
<keyword evidence="13" id="KW-1185">Reference proteome</keyword>
<dbReference type="PROSITE" id="PS50893">
    <property type="entry name" value="ABC_TRANSPORTER_2"/>
    <property type="match status" value="1"/>
</dbReference>
<evidence type="ECO:0000256" key="6">
    <source>
        <dbReference type="ARBA" id="ARBA00022989"/>
    </source>
</evidence>
<evidence type="ECO:0000313" key="12">
    <source>
        <dbReference type="EMBL" id="MBB6506727.1"/>
    </source>
</evidence>
<dbReference type="GO" id="GO:0030256">
    <property type="term" value="C:type I protein secretion system complex"/>
    <property type="evidence" value="ECO:0007669"/>
    <property type="project" value="InterPro"/>
</dbReference>
<evidence type="ECO:0000313" key="13">
    <source>
        <dbReference type="Proteomes" id="UP000585437"/>
    </source>
</evidence>
<feature type="transmembrane region" description="Helical" evidence="9">
    <location>
        <begin position="27"/>
        <end position="50"/>
    </location>
</feature>
<dbReference type="GO" id="GO:0005886">
    <property type="term" value="C:plasma membrane"/>
    <property type="evidence" value="ECO:0007669"/>
    <property type="project" value="UniProtKB-SubCell"/>
</dbReference>
<dbReference type="InterPro" id="IPR027417">
    <property type="entry name" value="P-loop_NTPase"/>
</dbReference>
<name>A0A7X0JH86_9HYPH</name>
<evidence type="ECO:0000256" key="5">
    <source>
        <dbReference type="ARBA" id="ARBA00022840"/>
    </source>
</evidence>
<dbReference type="GO" id="GO:0015421">
    <property type="term" value="F:ABC-type oligopeptide transporter activity"/>
    <property type="evidence" value="ECO:0007669"/>
    <property type="project" value="TreeGrafter"/>
</dbReference>
<keyword evidence="3 9" id="KW-0812">Transmembrane</keyword>
<dbReference type="InterPro" id="IPR039421">
    <property type="entry name" value="Type_1_exporter"/>
</dbReference>
<dbReference type="InterPro" id="IPR003593">
    <property type="entry name" value="AAA+_ATPase"/>
</dbReference>
<dbReference type="SUPFAM" id="SSF52540">
    <property type="entry name" value="P-loop containing nucleoside triphosphate hydrolases"/>
    <property type="match status" value="1"/>
</dbReference>
<keyword evidence="6 9" id="KW-1133">Transmembrane helix</keyword>
<dbReference type="GO" id="GO:0016887">
    <property type="term" value="F:ATP hydrolysis activity"/>
    <property type="evidence" value="ECO:0007669"/>
    <property type="project" value="InterPro"/>
</dbReference>
<feature type="domain" description="ABC transmembrane type-1" evidence="11">
    <location>
        <begin position="29"/>
        <end position="307"/>
    </location>
</feature>
<dbReference type="PANTHER" id="PTHR43394:SF1">
    <property type="entry name" value="ATP-BINDING CASSETTE SUB-FAMILY B MEMBER 10, MITOCHONDRIAL"/>
    <property type="match status" value="1"/>
</dbReference>
<keyword evidence="5 12" id="KW-0067">ATP-binding</keyword>
<dbReference type="EMBL" id="JACHBU010000001">
    <property type="protein sequence ID" value="MBB6506727.1"/>
    <property type="molecule type" value="Genomic_DNA"/>
</dbReference>
<gene>
    <name evidence="12" type="ORF">F4695_000046</name>
</gene>
<evidence type="ECO:0000256" key="8">
    <source>
        <dbReference type="SAM" id="MobiDB-lite"/>
    </source>
</evidence>
<dbReference type="InterPro" id="IPR036640">
    <property type="entry name" value="ABC1_TM_sf"/>
</dbReference>
<keyword evidence="4" id="KW-0547">Nucleotide-binding</keyword>
<dbReference type="GO" id="GO:0030253">
    <property type="term" value="P:protein secretion by the type I secretion system"/>
    <property type="evidence" value="ECO:0007669"/>
    <property type="project" value="InterPro"/>
</dbReference>
<evidence type="ECO:0000256" key="3">
    <source>
        <dbReference type="ARBA" id="ARBA00022692"/>
    </source>
</evidence>
<evidence type="ECO:0000259" key="10">
    <source>
        <dbReference type="PROSITE" id="PS50893"/>
    </source>
</evidence>
<dbReference type="SUPFAM" id="SSF90123">
    <property type="entry name" value="ABC transporter transmembrane region"/>
    <property type="match status" value="1"/>
</dbReference>
<keyword evidence="7 9" id="KW-0472">Membrane</keyword>
<comment type="similarity">
    <text evidence="2">Belongs to the ABC transporter superfamily.</text>
</comment>
<dbReference type="Gene3D" id="3.40.50.300">
    <property type="entry name" value="P-loop containing nucleotide triphosphate hydrolases"/>
    <property type="match status" value="1"/>
</dbReference>
<dbReference type="NCBIfam" id="TIGR01842">
    <property type="entry name" value="type_I_sec_PrtD"/>
    <property type="match status" value="1"/>
</dbReference>
<dbReference type="PANTHER" id="PTHR43394">
    <property type="entry name" value="ATP-DEPENDENT PERMEASE MDL1, MITOCHONDRIAL"/>
    <property type="match status" value="1"/>
</dbReference>
<comment type="subcellular location">
    <subcellularLocation>
        <location evidence="1">Cell membrane</location>
        <topology evidence="1">Multi-pass membrane protein</topology>
    </subcellularLocation>
</comment>
<evidence type="ECO:0000256" key="9">
    <source>
        <dbReference type="SAM" id="Phobius"/>
    </source>
</evidence>
<dbReference type="Proteomes" id="UP000585437">
    <property type="component" value="Unassembled WGS sequence"/>
</dbReference>
<evidence type="ECO:0000256" key="7">
    <source>
        <dbReference type="ARBA" id="ARBA00023136"/>
    </source>
</evidence>
<comment type="caution">
    <text evidence="12">The sequence shown here is derived from an EMBL/GenBank/DDBJ whole genome shotgun (WGS) entry which is preliminary data.</text>
</comment>
<dbReference type="Gene3D" id="1.20.1560.10">
    <property type="entry name" value="ABC transporter type 1, transmembrane domain"/>
    <property type="match status" value="1"/>
</dbReference>
<dbReference type="InterPro" id="IPR003439">
    <property type="entry name" value="ABC_transporter-like_ATP-bd"/>
</dbReference>
<dbReference type="InterPro" id="IPR010128">
    <property type="entry name" value="ATPase_T1SS_PrtD-like"/>
</dbReference>
<dbReference type="GO" id="GO:0005524">
    <property type="term" value="F:ATP binding"/>
    <property type="evidence" value="ECO:0007669"/>
    <property type="project" value="UniProtKB-KW"/>
</dbReference>
<dbReference type="Pfam" id="PF00005">
    <property type="entry name" value="ABC_tran"/>
    <property type="match status" value="1"/>
</dbReference>
<feature type="transmembrane region" description="Helical" evidence="9">
    <location>
        <begin position="152"/>
        <end position="181"/>
    </location>
</feature>
<dbReference type="Pfam" id="PF00664">
    <property type="entry name" value="ABC_membrane"/>
    <property type="match status" value="1"/>
</dbReference>
<organism evidence="12 13">
    <name type="scientific">Rhizobium soli</name>
    <dbReference type="NCBI Taxonomy" id="424798"/>
    <lineage>
        <taxon>Bacteria</taxon>
        <taxon>Pseudomonadati</taxon>
        <taxon>Pseudomonadota</taxon>
        <taxon>Alphaproteobacteria</taxon>
        <taxon>Hyphomicrobiales</taxon>
        <taxon>Rhizobiaceae</taxon>
        <taxon>Rhizobium/Agrobacterium group</taxon>
        <taxon>Rhizobium</taxon>
    </lineage>
</organism>
<dbReference type="PROSITE" id="PS50929">
    <property type="entry name" value="ABC_TM1F"/>
    <property type="match status" value="1"/>
</dbReference>
<feature type="region of interest" description="Disordered" evidence="8">
    <location>
        <begin position="568"/>
        <end position="591"/>
    </location>
</feature>